<evidence type="ECO:0000313" key="1">
    <source>
        <dbReference type="EMBL" id="MDA5622697.1"/>
    </source>
</evidence>
<name>A0A9X3ZK51_PASMD</name>
<sequence>MAFTDFPVYSPTPADVNEKGLALVREKMKWEVNPAVRQFDDFYRNNQARFIEISKVFGWEVKSSLREYSIEERIRIAETIKLLKPFFAAFSIPVNLNDFKNV</sequence>
<gene>
    <name evidence="1" type="ORF">NM948_03930</name>
</gene>
<accession>A0A9X3ZK51</accession>
<proteinExistence type="predicted"/>
<reference evidence="1" key="1">
    <citation type="submission" date="2022-07" db="EMBL/GenBank/DDBJ databases">
        <title>Genome-based characterization of novel serogroup A variants of Pasteurella multocida.</title>
        <authorList>
            <person name="Prajapati A."/>
            <person name="Yogisharadhya R."/>
            <person name="Mohanty N."/>
            <person name="Chanda M."/>
            <person name="Mendem S.K."/>
            <person name="Siddaramappa S."/>
            <person name="Shivachandra S.B."/>
        </authorList>
    </citation>
    <scope>NUCLEOTIDE SEQUENCE</scope>
    <source>
        <strain evidence="1">NIVEDIPm19</strain>
    </source>
</reference>
<evidence type="ECO:0000313" key="2">
    <source>
        <dbReference type="Proteomes" id="UP001145481"/>
    </source>
</evidence>
<protein>
    <submittedName>
        <fullName evidence="1">Uncharacterized protein</fullName>
    </submittedName>
</protein>
<dbReference type="RefSeq" id="WP_195188865.1">
    <property type="nucleotide sequence ID" value="NZ_JADMLJ010000004.1"/>
</dbReference>
<organism evidence="1 2">
    <name type="scientific">Pasteurella multocida</name>
    <dbReference type="NCBI Taxonomy" id="747"/>
    <lineage>
        <taxon>Bacteria</taxon>
        <taxon>Pseudomonadati</taxon>
        <taxon>Pseudomonadota</taxon>
        <taxon>Gammaproteobacteria</taxon>
        <taxon>Pasteurellales</taxon>
        <taxon>Pasteurellaceae</taxon>
        <taxon>Pasteurella</taxon>
    </lineage>
</organism>
<comment type="caution">
    <text evidence="1">The sequence shown here is derived from an EMBL/GenBank/DDBJ whole genome shotgun (WGS) entry which is preliminary data.</text>
</comment>
<dbReference type="AlphaFoldDB" id="A0A9X3ZK51"/>
<dbReference type="EMBL" id="JANJHC010000006">
    <property type="protein sequence ID" value="MDA5622697.1"/>
    <property type="molecule type" value="Genomic_DNA"/>
</dbReference>
<dbReference type="Proteomes" id="UP001145481">
    <property type="component" value="Unassembled WGS sequence"/>
</dbReference>